<feature type="domain" description="DUF2326" evidence="2">
    <location>
        <begin position="450"/>
        <end position="578"/>
    </location>
</feature>
<protein>
    <submittedName>
        <fullName evidence="3">Atpase involved in dna repair</fullName>
    </submittedName>
</protein>
<dbReference type="Pfam" id="PF10088">
    <property type="entry name" value="DUF2326"/>
    <property type="match status" value="1"/>
</dbReference>
<dbReference type="InterPro" id="IPR027417">
    <property type="entry name" value="P-loop_NTPase"/>
</dbReference>
<reference evidence="3" key="1">
    <citation type="journal article" date="2015" name="Proc. Natl. Acad. Sci. U.S.A.">
        <title>Networks of energetic and metabolic interactions define dynamics in microbial communities.</title>
        <authorList>
            <person name="Embree M."/>
            <person name="Liu J.K."/>
            <person name="Al-Bassam M.M."/>
            <person name="Zengler K."/>
        </authorList>
    </citation>
    <scope>NUCLEOTIDE SEQUENCE</scope>
</reference>
<evidence type="ECO:0000313" key="3">
    <source>
        <dbReference type="EMBL" id="KUG26665.1"/>
    </source>
</evidence>
<keyword evidence="1" id="KW-0175">Coiled coil</keyword>
<comment type="caution">
    <text evidence="3">The sequence shown here is derived from an EMBL/GenBank/DDBJ whole genome shotgun (WGS) entry which is preliminary data.</text>
</comment>
<dbReference type="AlphaFoldDB" id="A0A0W8G0X4"/>
<organism evidence="3">
    <name type="scientific">hydrocarbon metagenome</name>
    <dbReference type="NCBI Taxonomy" id="938273"/>
    <lineage>
        <taxon>unclassified sequences</taxon>
        <taxon>metagenomes</taxon>
        <taxon>ecological metagenomes</taxon>
    </lineage>
</organism>
<accession>A0A0W8G0X4</accession>
<dbReference type="EMBL" id="LNQE01000425">
    <property type="protein sequence ID" value="KUG26665.1"/>
    <property type="molecule type" value="Genomic_DNA"/>
</dbReference>
<gene>
    <name evidence="3" type="ORF">ASZ90_003487</name>
</gene>
<evidence type="ECO:0000256" key="1">
    <source>
        <dbReference type="SAM" id="Coils"/>
    </source>
</evidence>
<name>A0A0W8G0X4_9ZZZZ</name>
<proteinExistence type="predicted"/>
<feature type="coiled-coil region" evidence="1">
    <location>
        <begin position="222"/>
        <end position="265"/>
    </location>
</feature>
<dbReference type="InterPro" id="IPR018760">
    <property type="entry name" value="DUF2326"/>
</dbReference>
<sequence length="578" mass="67290">MKLLSLSLQPVELFPTVEFESGFNFIYGVKDLPGDSLNGIGKSLFLDFIDFGLLGYFNPNHNSRLSRAFHKGLLKNCSVNLAFQIDQSTYNIVRSFNDYNYPSLFSDKVSYKEKYIRELHFILFEIIFSRPDYSGYSDNSWYSKLIQFYLKIQRVSDQKFINPVKFAKGSTLEMILYHLFMLNLDNSVFQQYSELLSDISSYGKSRETTKKFLFENHGLENISAAHNTLNKLNNEIHKHQKAIDNHNLNEQYDSLSAKADQVTSQIKSLMLKNSYDRKKLFEFEQFTDQQVNFNSNRVESIYNEINPELGSFVKRSLDEAKVFRNTIVKSRTDFIAYQKSILKERIRRRDREIETLEKEQSQIIKSLSSRSTFTDVKESYAHITKLNSEKSNLESQLSLYQDLVKREDKLKNSISIKEGEINDYIKNRSSQIQNFSSLMTDIYQSIFNSINETPVFSISNIDKPELNILPDDIYSHGLNQGRTLVYDLAVLFNSIENKLNAPRFLIHDGIFDSLDNIHLLSLYKFCTQKLSKDFEFQYIVTLNQIEDGNEGDILNHKKILDIAKLKLSQNNKLLGQKF</sequence>
<evidence type="ECO:0000259" key="2">
    <source>
        <dbReference type="Pfam" id="PF10088"/>
    </source>
</evidence>
<dbReference type="Gene3D" id="3.40.50.300">
    <property type="entry name" value="P-loop containing nucleotide triphosphate hydrolases"/>
    <property type="match status" value="1"/>
</dbReference>